<keyword evidence="6" id="KW-1185">Reference proteome</keyword>
<accession>A0A975XZX6</accession>
<dbReference type="PROSITE" id="PS51257">
    <property type="entry name" value="PROKAR_LIPOPROTEIN"/>
    <property type="match status" value="1"/>
</dbReference>
<name>A0A975XZX6_9ACTN</name>
<proteinExistence type="inferred from homology"/>
<evidence type="ECO:0000313" key="5">
    <source>
        <dbReference type="EMBL" id="QWZ07896.1"/>
    </source>
</evidence>
<dbReference type="RefSeq" id="WP_216939406.1">
    <property type="nucleotide sequence ID" value="NZ_CP077062.1"/>
</dbReference>
<dbReference type="PANTHER" id="PTHR30061:SF50">
    <property type="entry name" value="MALTOSE_MALTODEXTRIN-BINDING PERIPLASMIC PROTEIN"/>
    <property type="match status" value="1"/>
</dbReference>
<dbReference type="InterPro" id="IPR006059">
    <property type="entry name" value="SBP"/>
</dbReference>
<dbReference type="GO" id="GO:1901982">
    <property type="term" value="F:maltose binding"/>
    <property type="evidence" value="ECO:0007669"/>
    <property type="project" value="TreeGrafter"/>
</dbReference>
<dbReference type="GO" id="GO:0015768">
    <property type="term" value="P:maltose transport"/>
    <property type="evidence" value="ECO:0007669"/>
    <property type="project" value="TreeGrafter"/>
</dbReference>
<comment type="similarity">
    <text evidence="1">Belongs to the bacterial solute-binding protein 1 family.</text>
</comment>
<evidence type="ECO:0000256" key="3">
    <source>
        <dbReference type="ARBA" id="ARBA00022729"/>
    </source>
</evidence>
<dbReference type="GO" id="GO:0042956">
    <property type="term" value="P:maltodextrin transmembrane transport"/>
    <property type="evidence" value="ECO:0007669"/>
    <property type="project" value="TreeGrafter"/>
</dbReference>
<dbReference type="KEGG" id="nps:KRR39_21395"/>
<feature type="chain" id="PRO_5037271371" evidence="4">
    <location>
        <begin position="40"/>
        <end position="431"/>
    </location>
</feature>
<evidence type="ECO:0000313" key="6">
    <source>
        <dbReference type="Proteomes" id="UP000683575"/>
    </source>
</evidence>
<evidence type="ECO:0000256" key="2">
    <source>
        <dbReference type="ARBA" id="ARBA00022448"/>
    </source>
</evidence>
<dbReference type="PANTHER" id="PTHR30061">
    <property type="entry name" value="MALTOSE-BINDING PERIPLASMIC PROTEIN"/>
    <property type="match status" value="1"/>
</dbReference>
<reference evidence="5" key="1">
    <citation type="submission" date="2021-06" db="EMBL/GenBank/DDBJ databases">
        <title>Complete genome sequence of Nocardioides sp. G188.</title>
        <authorList>
            <person name="Im W.-T."/>
        </authorList>
    </citation>
    <scope>NUCLEOTIDE SEQUENCE</scope>
    <source>
        <strain evidence="5">G188</strain>
    </source>
</reference>
<sequence>MRSSEVRGAGVGARRRSVALTAVLVLVAGLLAACSSASAKPVLTWYINPDTGGQDAVAKRCSTSQYTITTQVLPTDAGQQRIQLARRLAAGDSSIDLMSIDPPYTAEFANAGYLAPIPADLASTFAKRSFRSAVAAATWKGRLVVAPFWSNTQVLWYRKSFVKKAGIDMNRPVTWTQIIKTASQNGGTVAVQANKYEGYVVWINALVSGAGGTLVKNAAKGVDATISVNSPAGHAAAGVIEDLAHSKAAPADLSVSTEGTAGTTFGGPTGAFMVNWTYIFHNYDSDAPQVAKDIGYTTYPRTLPGRPARPPYGGIGIGVSKFSAHAALATQALSCLTSPTSQGVNAKITGNMPSSAAGYQYAPLRKIYPANLLALFQKSLVLAAPRSVTPYWSDISSALQSTWHSPTSVNASTPQKSASFIEQVLQGKALL</sequence>
<organism evidence="5 6">
    <name type="scientific">Nocardioides panacis</name>
    <dbReference type="NCBI Taxonomy" id="2849501"/>
    <lineage>
        <taxon>Bacteria</taxon>
        <taxon>Bacillati</taxon>
        <taxon>Actinomycetota</taxon>
        <taxon>Actinomycetes</taxon>
        <taxon>Propionibacteriales</taxon>
        <taxon>Nocardioidaceae</taxon>
        <taxon>Nocardioides</taxon>
    </lineage>
</organism>
<keyword evidence="2" id="KW-0813">Transport</keyword>
<dbReference type="GO" id="GO:0055052">
    <property type="term" value="C:ATP-binding cassette (ABC) transporter complex, substrate-binding subunit-containing"/>
    <property type="evidence" value="ECO:0007669"/>
    <property type="project" value="TreeGrafter"/>
</dbReference>
<feature type="signal peptide" evidence="4">
    <location>
        <begin position="1"/>
        <end position="39"/>
    </location>
</feature>
<evidence type="ECO:0000256" key="1">
    <source>
        <dbReference type="ARBA" id="ARBA00008520"/>
    </source>
</evidence>
<dbReference type="EMBL" id="CP077062">
    <property type="protein sequence ID" value="QWZ07896.1"/>
    <property type="molecule type" value="Genomic_DNA"/>
</dbReference>
<dbReference type="Pfam" id="PF01547">
    <property type="entry name" value="SBP_bac_1"/>
    <property type="match status" value="1"/>
</dbReference>
<gene>
    <name evidence="5" type="ORF">KRR39_21395</name>
</gene>
<keyword evidence="3 4" id="KW-0732">Signal</keyword>
<dbReference type="Proteomes" id="UP000683575">
    <property type="component" value="Chromosome"/>
</dbReference>
<evidence type="ECO:0000256" key="4">
    <source>
        <dbReference type="SAM" id="SignalP"/>
    </source>
</evidence>
<protein>
    <submittedName>
        <fullName evidence="5">Extracellular solute-binding protein</fullName>
    </submittedName>
</protein>
<dbReference type="AlphaFoldDB" id="A0A975XZX6"/>